<name>J9FFZ9_9ZZZZ</name>
<sequence>MNNHNLKLLDGFIDEMSFNRCIFHVIKVLVTPTNVHDNLIWQRNFEINPLFLKKNR</sequence>
<organism evidence="1">
    <name type="scientific">gut metagenome</name>
    <dbReference type="NCBI Taxonomy" id="749906"/>
    <lineage>
        <taxon>unclassified sequences</taxon>
        <taxon>metagenomes</taxon>
        <taxon>organismal metagenomes</taxon>
    </lineage>
</organism>
<protein>
    <submittedName>
        <fullName evidence="1">Uncharacterized protein</fullName>
    </submittedName>
</protein>
<proteinExistence type="predicted"/>
<dbReference type="EMBL" id="AMCI01006723">
    <property type="protein sequence ID" value="EJW93851.1"/>
    <property type="molecule type" value="Genomic_DNA"/>
</dbReference>
<comment type="caution">
    <text evidence="1">The sequence shown here is derived from an EMBL/GenBank/DDBJ whole genome shotgun (WGS) entry which is preliminary data.</text>
</comment>
<dbReference type="AlphaFoldDB" id="J9FFZ9"/>
<gene>
    <name evidence="1" type="ORF">EVA_18040</name>
</gene>
<accession>J9FFZ9</accession>
<reference evidence="1" key="1">
    <citation type="journal article" date="2012" name="PLoS ONE">
        <title>Gene sets for utilization of primary and secondary nutrition supplies in the distal gut of endangered iberian lynx.</title>
        <authorList>
            <person name="Alcaide M."/>
            <person name="Messina E."/>
            <person name="Richter M."/>
            <person name="Bargiela R."/>
            <person name="Peplies J."/>
            <person name="Huws S.A."/>
            <person name="Newbold C.J."/>
            <person name="Golyshin P.N."/>
            <person name="Simon M.A."/>
            <person name="Lopez G."/>
            <person name="Yakimov M.M."/>
            <person name="Ferrer M."/>
        </authorList>
    </citation>
    <scope>NUCLEOTIDE SEQUENCE</scope>
</reference>
<evidence type="ECO:0000313" key="1">
    <source>
        <dbReference type="EMBL" id="EJW93851.1"/>
    </source>
</evidence>